<gene>
    <name evidence="3" type="ORF">GCM10011335_21130</name>
</gene>
<dbReference type="PANTHER" id="PTHR36698">
    <property type="entry name" value="BLL5892 PROTEIN"/>
    <property type="match status" value="1"/>
</dbReference>
<evidence type="ECO:0000313" key="4">
    <source>
        <dbReference type="Proteomes" id="UP000613160"/>
    </source>
</evidence>
<evidence type="ECO:0000259" key="2">
    <source>
        <dbReference type="Pfam" id="PF02470"/>
    </source>
</evidence>
<dbReference type="Gene3D" id="1.10.287.950">
    <property type="entry name" value="Methyl-accepting chemotaxis protein"/>
    <property type="match status" value="1"/>
</dbReference>
<dbReference type="EMBL" id="BMJJ01000004">
    <property type="protein sequence ID" value="GGD18062.1"/>
    <property type="molecule type" value="Genomic_DNA"/>
</dbReference>
<protein>
    <recommendedName>
        <fullName evidence="2">Mce/MlaD domain-containing protein</fullName>
    </recommendedName>
</protein>
<accession>A0A917DAH0</accession>
<evidence type="ECO:0000256" key="1">
    <source>
        <dbReference type="SAM" id="Phobius"/>
    </source>
</evidence>
<keyword evidence="4" id="KW-1185">Reference proteome</keyword>
<comment type="caution">
    <text evidence="3">The sequence shown here is derived from an EMBL/GenBank/DDBJ whole genome shotgun (WGS) entry which is preliminary data.</text>
</comment>
<dbReference type="RefSeq" id="WP_188850562.1">
    <property type="nucleotide sequence ID" value="NZ_BMJJ01000004.1"/>
</dbReference>
<dbReference type="Proteomes" id="UP000613160">
    <property type="component" value="Unassembled WGS sequence"/>
</dbReference>
<evidence type="ECO:0000313" key="3">
    <source>
        <dbReference type="EMBL" id="GGD18062.1"/>
    </source>
</evidence>
<organism evidence="3 4">
    <name type="scientific">Aureimonas glaciei</name>
    <dbReference type="NCBI Taxonomy" id="1776957"/>
    <lineage>
        <taxon>Bacteria</taxon>
        <taxon>Pseudomonadati</taxon>
        <taxon>Pseudomonadota</taxon>
        <taxon>Alphaproteobacteria</taxon>
        <taxon>Hyphomicrobiales</taxon>
        <taxon>Aurantimonadaceae</taxon>
        <taxon>Aureimonas</taxon>
    </lineage>
</organism>
<name>A0A917DAH0_9HYPH</name>
<proteinExistence type="predicted"/>
<dbReference type="PANTHER" id="PTHR36698:SF2">
    <property type="entry name" value="MCE_MLAD DOMAIN-CONTAINING PROTEIN"/>
    <property type="match status" value="1"/>
</dbReference>
<dbReference type="InterPro" id="IPR003399">
    <property type="entry name" value="Mce/MlaD"/>
</dbReference>
<feature type="domain" description="Mce/MlaD" evidence="2">
    <location>
        <begin position="46"/>
        <end position="116"/>
    </location>
</feature>
<reference evidence="3" key="1">
    <citation type="journal article" date="2014" name="Int. J. Syst. Evol. Microbiol.">
        <title>Complete genome sequence of Corynebacterium casei LMG S-19264T (=DSM 44701T), isolated from a smear-ripened cheese.</title>
        <authorList>
            <consortium name="US DOE Joint Genome Institute (JGI-PGF)"/>
            <person name="Walter F."/>
            <person name="Albersmeier A."/>
            <person name="Kalinowski J."/>
            <person name="Ruckert C."/>
        </authorList>
    </citation>
    <scope>NUCLEOTIDE SEQUENCE</scope>
    <source>
        <strain evidence="3">CGMCC 1.15493</strain>
    </source>
</reference>
<dbReference type="Pfam" id="PF02470">
    <property type="entry name" value="MlaD"/>
    <property type="match status" value="1"/>
</dbReference>
<sequence length="648" mass="67457">METRANYVLVGIFSVLVLVLGFGFVWWSANVSSQDTQVPMLVRIEGSVTGLSVGSQVLFNGLKVGDVRNLRIDPNNPRVVIATTQVEATTPITTSTRATIGFAGLTGQAFIELKGGDVTERNIITYAREQGAVPVIKADPSDVTDILATAKDIAERADNILSQFEGMVKDVGPAVHTTAGNIAATSENVKVFTDSLAANSGQIDDFLKSVGRLASSANTVAEALPGAIKSAQDVIEAVDPKAVSQVVDNVAAMSATLRTQSENIGGIVDSVKSAAASVGAFGETLQRNTPSIDKLLTNLGPISDTAQSVATKLDSTLSSADQILAAVDPAQVSSAITDISGAAKNISSVATMVGEQGEAIKETVANVTGISRNIKGVTDSLGTNKEAIDRFIANLGPIGDNAATASATFNDTMNKADSLISGIDQRRITETVDNVADIVAGIRSKTTVIQSVIDGVDKTIRTVDTTLTGFDGTRQRVDAILEGVDPATVNRAMTNVSSATDNVAKAADSIARVANDIGARKDDINSIITNAQQTSAKVNTASTRLDTVLASLDRLLNADSTEGLAAEASATLAAIRQTAASINARIGPIADNIQAFSGNGLSEVRTLVRDVTRSVNRIEGAVTDFQANPSRIIFGGDEVKQFDGRTRR</sequence>
<reference evidence="3" key="2">
    <citation type="submission" date="2020-09" db="EMBL/GenBank/DDBJ databases">
        <authorList>
            <person name="Sun Q."/>
            <person name="Zhou Y."/>
        </authorList>
    </citation>
    <scope>NUCLEOTIDE SEQUENCE</scope>
    <source>
        <strain evidence="3">CGMCC 1.15493</strain>
    </source>
</reference>
<keyword evidence="1" id="KW-1133">Transmembrane helix</keyword>
<keyword evidence="1" id="KW-0812">Transmembrane</keyword>
<dbReference type="AlphaFoldDB" id="A0A917DAH0"/>
<feature type="transmembrane region" description="Helical" evidence="1">
    <location>
        <begin position="7"/>
        <end position="27"/>
    </location>
</feature>
<keyword evidence="1" id="KW-0472">Membrane</keyword>
<dbReference type="SUPFAM" id="SSF58104">
    <property type="entry name" value="Methyl-accepting chemotaxis protein (MCP) signaling domain"/>
    <property type="match status" value="2"/>
</dbReference>